<dbReference type="RefSeq" id="WP_113028010.1">
    <property type="nucleotide sequence ID" value="NZ_JADNIQ010000004.1"/>
</dbReference>
<dbReference type="Gene3D" id="2.60.120.1440">
    <property type="match status" value="1"/>
</dbReference>
<dbReference type="PANTHER" id="PTHR30273:SF2">
    <property type="entry name" value="PROTEIN FECR"/>
    <property type="match status" value="1"/>
</dbReference>
<dbReference type="InterPro" id="IPR006860">
    <property type="entry name" value="FecR"/>
</dbReference>
<feature type="domain" description="FecR protein" evidence="2">
    <location>
        <begin position="181"/>
        <end position="274"/>
    </location>
</feature>
<evidence type="ECO:0000259" key="2">
    <source>
        <dbReference type="Pfam" id="PF04773"/>
    </source>
</evidence>
<keyword evidence="1" id="KW-0472">Membrane</keyword>
<protein>
    <submittedName>
        <fullName evidence="4">DUF4974 domain-containing protein</fullName>
    </submittedName>
</protein>
<sequence length="388" mass="44812">MDDLQHRLLVSQWIAEEFAGIIDEDRRAKLEAWRKESAGNEQEYQELLQEFRSGDILEPYPEEEIGRQWKKFSKRNRTIHPVFRYWYRYAALIVLLLGAAGVLKWQLDETRKTSERTTQTISLAQGSPLLVLADGRTMLLNDSVGWGREADLQQVRLDEQGITYQQSDSLEKEEVFNTLIIPKGGEFQIQLADGSRVWLNSETELRYPVNFTAEKRRVFLKGEAYFEVAKNAQIPFVVTTSAGIDVKVLGTKFNVASYENDEQVTTTLAEGSVEVGDEKGSVRLKPEEQALFCKGDRSLRVQKVDVGMYLAWKDGKFIFEEQSLEQIMKQLQRWYEMSVFYTNEEVKQYTFSGDLKKYDDFDKIIRMLEEVSGIKISIKENCVVIGTK</sequence>
<dbReference type="Pfam" id="PF04773">
    <property type="entry name" value="FecR"/>
    <property type="match status" value="1"/>
</dbReference>
<name>A0A412TXJ9_9BACT</name>
<dbReference type="FunFam" id="2.60.120.1440:FF:000001">
    <property type="entry name" value="Putative anti-sigma factor"/>
    <property type="match status" value="1"/>
</dbReference>
<proteinExistence type="predicted"/>
<dbReference type="GO" id="GO:0016989">
    <property type="term" value="F:sigma factor antagonist activity"/>
    <property type="evidence" value="ECO:0007669"/>
    <property type="project" value="TreeGrafter"/>
</dbReference>
<comment type="caution">
    <text evidence="4">The sequence shown here is derived from an EMBL/GenBank/DDBJ whole genome shotgun (WGS) entry which is preliminary data.</text>
</comment>
<reference evidence="4 5" key="1">
    <citation type="submission" date="2018-08" db="EMBL/GenBank/DDBJ databases">
        <title>A genome reference for cultivated species of the human gut microbiota.</title>
        <authorList>
            <person name="Zou Y."/>
            <person name="Xue W."/>
            <person name="Luo G."/>
        </authorList>
    </citation>
    <scope>NUCLEOTIDE SEQUENCE [LARGE SCALE GENOMIC DNA]</scope>
    <source>
        <strain evidence="4 5">AF16-14</strain>
    </source>
</reference>
<dbReference type="AlphaFoldDB" id="A0A412TXJ9"/>
<dbReference type="Proteomes" id="UP000284243">
    <property type="component" value="Unassembled WGS sequence"/>
</dbReference>
<organism evidence="4 5">
    <name type="scientific">Odoribacter splanchnicus</name>
    <dbReference type="NCBI Taxonomy" id="28118"/>
    <lineage>
        <taxon>Bacteria</taxon>
        <taxon>Pseudomonadati</taxon>
        <taxon>Bacteroidota</taxon>
        <taxon>Bacteroidia</taxon>
        <taxon>Bacteroidales</taxon>
        <taxon>Odoribacteraceae</taxon>
        <taxon>Odoribacter</taxon>
    </lineage>
</organism>
<evidence type="ECO:0000313" key="4">
    <source>
        <dbReference type="EMBL" id="RGU58608.1"/>
    </source>
</evidence>
<feature type="transmembrane region" description="Helical" evidence="1">
    <location>
        <begin position="85"/>
        <end position="107"/>
    </location>
</feature>
<keyword evidence="1" id="KW-0812">Transmembrane</keyword>
<dbReference type="Pfam" id="PF16344">
    <property type="entry name" value="FecR_C"/>
    <property type="match status" value="1"/>
</dbReference>
<accession>A0A412TXJ9</accession>
<keyword evidence="1" id="KW-1133">Transmembrane helix</keyword>
<feature type="domain" description="Protein FecR C-terminal" evidence="3">
    <location>
        <begin position="316"/>
        <end position="385"/>
    </location>
</feature>
<dbReference type="PANTHER" id="PTHR30273">
    <property type="entry name" value="PERIPLASMIC SIGNAL SENSOR AND SIGMA FACTOR ACTIVATOR FECR-RELATED"/>
    <property type="match status" value="1"/>
</dbReference>
<dbReference type="InterPro" id="IPR012373">
    <property type="entry name" value="Ferrdict_sens_TM"/>
</dbReference>
<evidence type="ECO:0000256" key="1">
    <source>
        <dbReference type="SAM" id="Phobius"/>
    </source>
</evidence>
<dbReference type="Gene3D" id="3.55.50.30">
    <property type="match status" value="1"/>
</dbReference>
<evidence type="ECO:0000259" key="3">
    <source>
        <dbReference type="Pfam" id="PF16344"/>
    </source>
</evidence>
<dbReference type="EMBL" id="QRYC01000002">
    <property type="protein sequence ID" value="RGU58608.1"/>
    <property type="molecule type" value="Genomic_DNA"/>
</dbReference>
<gene>
    <name evidence="4" type="ORF">DWW57_02555</name>
</gene>
<dbReference type="InterPro" id="IPR032508">
    <property type="entry name" value="FecR_C"/>
</dbReference>
<evidence type="ECO:0000313" key="5">
    <source>
        <dbReference type="Proteomes" id="UP000284243"/>
    </source>
</evidence>